<dbReference type="PRINTS" id="PR00413">
    <property type="entry name" value="HADHALOGNASE"/>
</dbReference>
<dbReference type="CDD" id="cd02588">
    <property type="entry name" value="HAD_L2-DEX"/>
    <property type="match status" value="1"/>
</dbReference>
<dbReference type="RefSeq" id="WP_188925273.1">
    <property type="nucleotide sequence ID" value="NZ_BMQI01000022.1"/>
</dbReference>
<comment type="similarity">
    <text evidence="1 3">Belongs to the HAD-like hydrolase superfamily. S-2-haloalkanoic acid dehalogenase family.</text>
</comment>
<evidence type="ECO:0000256" key="3">
    <source>
        <dbReference type="RuleBase" id="RU368077"/>
    </source>
</evidence>
<feature type="signal peptide" evidence="4">
    <location>
        <begin position="1"/>
        <end position="23"/>
    </location>
</feature>
<reference evidence="5" key="1">
    <citation type="submission" date="2022-01" db="EMBL/GenBank/DDBJ databases">
        <title>Whole genome-based taxonomy of the Shewanellaceae.</title>
        <authorList>
            <person name="Martin-Rodriguez A.J."/>
        </authorList>
    </citation>
    <scope>NUCLEOTIDE SEQUENCE</scope>
    <source>
        <strain evidence="5">DSM 23803</strain>
    </source>
</reference>
<dbReference type="EMBL" id="JAKILJ010000008">
    <property type="protein sequence ID" value="MCL1104645.1"/>
    <property type="molecule type" value="Genomic_DNA"/>
</dbReference>
<dbReference type="InterPro" id="IPR036412">
    <property type="entry name" value="HAD-like_sf"/>
</dbReference>
<dbReference type="EC" id="3.8.1.2" evidence="3"/>
<keyword evidence="4" id="KW-0732">Signal</keyword>
<evidence type="ECO:0000313" key="6">
    <source>
        <dbReference type="Proteomes" id="UP001139408"/>
    </source>
</evidence>
<organism evidence="5 6">
    <name type="scientific">Shewanella algicola</name>
    <dbReference type="NCBI Taxonomy" id="640633"/>
    <lineage>
        <taxon>Bacteria</taxon>
        <taxon>Pseudomonadati</taxon>
        <taxon>Pseudomonadota</taxon>
        <taxon>Gammaproteobacteria</taxon>
        <taxon>Alteromonadales</taxon>
        <taxon>Shewanellaceae</taxon>
        <taxon>Shewanella</taxon>
    </lineage>
</organism>
<dbReference type="SFLD" id="SFLDG01129">
    <property type="entry name" value="C1.5:_HAD__Beta-PGM__Phosphata"/>
    <property type="match status" value="1"/>
</dbReference>
<evidence type="ECO:0000256" key="1">
    <source>
        <dbReference type="ARBA" id="ARBA00008106"/>
    </source>
</evidence>
<dbReference type="InterPro" id="IPR006328">
    <property type="entry name" value="2-HAD"/>
</dbReference>
<dbReference type="AlphaFoldDB" id="A0A9X1ZA76"/>
<dbReference type="Pfam" id="PF00702">
    <property type="entry name" value="Hydrolase"/>
    <property type="match status" value="1"/>
</dbReference>
<gene>
    <name evidence="5" type="ORF">L2749_05150</name>
</gene>
<feature type="chain" id="PRO_5040860291" description="(S)-2-haloacid dehalogenase" evidence="4">
    <location>
        <begin position="24"/>
        <end position="258"/>
    </location>
</feature>
<accession>A0A9X1ZA76</accession>
<dbReference type="PANTHER" id="PTHR43316:SF3">
    <property type="entry name" value="HALOACID DEHALOGENASE, TYPE II (AFU_ORTHOLOGUE AFUA_2G07750)-RELATED"/>
    <property type="match status" value="1"/>
</dbReference>
<name>A0A9X1ZA76_9GAMM</name>
<dbReference type="InterPro" id="IPR051540">
    <property type="entry name" value="S-2-haloacid_dehalogenase"/>
</dbReference>
<dbReference type="SUPFAM" id="SSF56784">
    <property type="entry name" value="HAD-like"/>
    <property type="match status" value="1"/>
</dbReference>
<dbReference type="PANTHER" id="PTHR43316">
    <property type="entry name" value="HYDROLASE, HALOACID DELAHOGENASE-RELATED"/>
    <property type="match status" value="1"/>
</dbReference>
<dbReference type="NCBIfam" id="TIGR01493">
    <property type="entry name" value="HAD-SF-IA-v2"/>
    <property type="match status" value="1"/>
</dbReference>
<comment type="function">
    <text evidence="3">Catalyzes the hydrolytic dehalogenation of small (S)-2-haloalkanoic acids to yield the corresponding (R)-2-hydroxyalkanoic acids.</text>
</comment>
<dbReference type="InterPro" id="IPR006439">
    <property type="entry name" value="HAD-SF_hydro_IA"/>
</dbReference>
<evidence type="ECO:0000313" key="5">
    <source>
        <dbReference type="EMBL" id="MCL1104645.1"/>
    </source>
</evidence>
<dbReference type="InterPro" id="IPR023198">
    <property type="entry name" value="PGP-like_dom2"/>
</dbReference>
<dbReference type="SFLD" id="SFLDS00003">
    <property type="entry name" value="Haloacid_Dehalogenase"/>
    <property type="match status" value="1"/>
</dbReference>
<sequence length="258" mass="27900">MKIRTLLSLASAFLLLNSSNAFANDSTESAAQLTKPKVIIFDVNETLLDLENMRKSVGIALNGRDDLLPLWFSTMLHHSLVVSATGEYQSFGNIGVASLEMVAEINGIAITHEQAKTAIVTPLRSLPAHPDVAEGLAALKAQGYKLVTLTNSSLKGVQLQLKNVNLSQYFDANLSIESVGVFKPHLSTYQWAIKDLGVNANEALMVAAHGWDIAGAEKAGLQTAFIRRQGKVLFPLAAQPDYNVLDVNDLAKTLVKFN</sequence>
<evidence type="ECO:0000256" key="2">
    <source>
        <dbReference type="ARBA" id="ARBA00022801"/>
    </source>
</evidence>
<comment type="caution">
    <text evidence="5">The sequence shown here is derived from an EMBL/GenBank/DDBJ whole genome shotgun (WGS) entry which is preliminary data.</text>
</comment>
<evidence type="ECO:0000256" key="4">
    <source>
        <dbReference type="SAM" id="SignalP"/>
    </source>
</evidence>
<dbReference type="Gene3D" id="3.40.50.1000">
    <property type="entry name" value="HAD superfamily/HAD-like"/>
    <property type="match status" value="1"/>
</dbReference>
<protein>
    <recommendedName>
        <fullName evidence="3">(S)-2-haloacid dehalogenase</fullName>
        <ecNumber evidence="3">3.8.1.2</ecNumber>
    </recommendedName>
    <alternativeName>
        <fullName evidence="3">2-haloalkanoic acid dehalogenase</fullName>
    </alternativeName>
    <alternativeName>
        <fullName evidence="3">Halocarboxylic acid halidohydrolase</fullName>
    </alternativeName>
    <alternativeName>
        <fullName evidence="3">L-2-haloacid dehalogenase</fullName>
    </alternativeName>
</protein>
<proteinExistence type="inferred from homology"/>
<dbReference type="Proteomes" id="UP001139408">
    <property type="component" value="Unassembled WGS sequence"/>
</dbReference>
<dbReference type="GO" id="GO:0018784">
    <property type="term" value="F:(S)-2-haloacid dehalogenase activity"/>
    <property type="evidence" value="ECO:0007669"/>
    <property type="project" value="UniProtKB-UniRule"/>
</dbReference>
<comment type="catalytic activity">
    <reaction evidence="3">
        <text>an (S)-2-haloacid + H2O = a (2R)-2-hydroxycarboxylate + a halide anion + H(+)</text>
        <dbReference type="Rhea" id="RHEA:11192"/>
        <dbReference type="ChEBI" id="CHEBI:15377"/>
        <dbReference type="ChEBI" id="CHEBI:15378"/>
        <dbReference type="ChEBI" id="CHEBI:16042"/>
        <dbReference type="ChEBI" id="CHEBI:58314"/>
        <dbReference type="ChEBI" id="CHEBI:137405"/>
        <dbReference type="EC" id="3.8.1.2"/>
    </reaction>
</comment>
<keyword evidence="6" id="KW-1185">Reference proteome</keyword>
<dbReference type="Gene3D" id="1.10.150.240">
    <property type="entry name" value="Putative phosphatase, domain 2"/>
    <property type="match status" value="1"/>
</dbReference>
<dbReference type="InterPro" id="IPR023214">
    <property type="entry name" value="HAD_sf"/>
</dbReference>
<keyword evidence="2 3" id="KW-0378">Hydrolase</keyword>
<dbReference type="NCBIfam" id="TIGR01428">
    <property type="entry name" value="HAD_type_II"/>
    <property type="match status" value="1"/>
</dbReference>